<reference evidence="3 4" key="2">
    <citation type="submission" date="2013-02" db="EMBL/GenBank/DDBJ databases">
        <title>The Genome Sequence of Plasmodium falciparum 7G8.</title>
        <authorList>
            <consortium name="The Broad Institute Genome Sequencing Platform"/>
            <consortium name="The Broad Institute Genome Sequencing Center for Infectious Disease"/>
            <person name="Neafsey D."/>
            <person name="Cheeseman I."/>
            <person name="Volkman S."/>
            <person name="Adams J."/>
            <person name="Walker B."/>
            <person name="Young S.K."/>
            <person name="Zeng Q."/>
            <person name="Gargeya S."/>
            <person name="Fitzgerald M."/>
            <person name="Haas B."/>
            <person name="Abouelleil A."/>
            <person name="Alvarado L."/>
            <person name="Arachchi H.M."/>
            <person name="Berlin A.M."/>
            <person name="Chapman S.B."/>
            <person name="Dewar J."/>
            <person name="Goldberg J."/>
            <person name="Griggs A."/>
            <person name="Gujja S."/>
            <person name="Hansen M."/>
            <person name="Howarth C."/>
            <person name="Imamovic A."/>
            <person name="Larimer J."/>
            <person name="McCowan C."/>
            <person name="Murphy C."/>
            <person name="Neiman D."/>
            <person name="Pearson M."/>
            <person name="Priest M."/>
            <person name="Roberts A."/>
            <person name="Saif S."/>
            <person name="Shea T."/>
            <person name="Sisk P."/>
            <person name="Sykes S."/>
            <person name="Wortman J."/>
            <person name="Nusbaum C."/>
            <person name="Birren B."/>
        </authorList>
    </citation>
    <scope>NUCLEOTIDE SEQUENCE [LARGE SCALE GENOMIC DNA]</scope>
    <source>
        <strain evidence="3 4">7G8</strain>
    </source>
</reference>
<dbReference type="SMR" id="W7F7W4"/>
<dbReference type="Proteomes" id="UP000030688">
    <property type="component" value="Unassembled WGS sequence"/>
</dbReference>
<evidence type="ECO:0008006" key="6">
    <source>
        <dbReference type="Google" id="ProtNLM"/>
    </source>
</evidence>
<organism evidence="3 4">
    <name type="scientific">Plasmodium falciparum (isolate 7G8)</name>
    <dbReference type="NCBI Taxonomy" id="57266"/>
    <lineage>
        <taxon>Eukaryota</taxon>
        <taxon>Sar</taxon>
        <taxon>Alveolata</taxon>
        <taxon>Apicomplexa</taxon>
        <taxon>Aconoidasida</taxon>
        <taxon>Haemosporida</taxon>
        <taxon>Plasmodiidae</taxon>
        <taxon>Plasmodium</taxon>
        <taxon>Plasmodium (Laverania)</taxon>
    </lineage>
</organism>
<evidence type="ECO:0000313" key="3">
    <source>
        <dbReference type="EMBL" id="EUR80878.1"/>
    </source>
</evidence>
<evidence type="ECO:0007829" key="5">
    <source>
        <dbReference type="PDB" id="9F2D"/>
    </source>
</evidence>
<dbReference type="Pfam" id="PF02009">
    <property type="entry name" value="RIFIN"/>
    <property type="match status" value="1"/>
</dbReference>
<keyword evidence="1" id="KW-1133">Transmembrane helix</keyword>
<dbReference type="OrthoDB" id="10537251at2759"/>
<evidence type="ECO:0000256" key="1">
    <source>
        <dbReference type="SAM" id="Phobius"/>
    </source>
</evidence>
<feature type="signal peptide" evidence="2">
    <location>
        <begin position="1"/>
        <end position="19"/>
    </location>
</feature>
<dbReference type="PDB" id="9F2D">
    <property type="method" value="X-ray"/>
    <property type="resolution" value="2.89 A"/>
    <property type="chains" value="A/C/E/G/I/K/M/O=142-292"/>
</dbReference>
<name>W7F7W4_PLAF8</name>
<feature type="disulfide bond" evidence="5">
    <location>
        <begin position="216"/>
        <end position="228"/>
    </location>
</feature>
<dbReference type="AlphaFoldDB" id="W7F7W4"/>
<dbReference type="VEuPathDB" id="PlasmoDB:Pf7G8_030006300"/>
<dbReference type="NCBIfam" id="TIGR01477">
    <property type="entry name" value="RIFIN"/>
    <property type="match status" value="1"/>
</dbReference>
<gene>
    <name evidence="3" type="ORF">PFBG_00244</name>
</gene>
<reference evidence="4" key="1">
    <citation type="submission" date="2007-11" db="EMBL/GenBank/DDBJ databases">
        <authorList>
            <consortium name="The Broad Institute Genome Sequencing Platform"/>
            <person name="Volkman S.K."/>
            <person name="Daily J.P."/>
            <person name="Sarr O."/>
            <person name="Ndiaye D."/>
            <person name="Ndir O."/>
            <person name="Mboup S."/>
            <person name="Lukens A."/>
            <person name="Stange-Thomann N."/>
            <person name="Mauceli E."/>
            <person name="Gnerre S."/>
            <person name="Jaffe D."/>
            <person name="Zainoun J."/>
            <person name="Wiegand R.C."/>
            <person name="Birren B."/>
            <person name="Galagan J."/>
            <person name="Lander E."/>
            <person name="Wirth D.F."/>
        </authorList>
    </citation>
    <scope>NUCLEOTIDE SEQUENCE [LARGE SCALE GENOMIC DNA]</scope>
    <source>
        <strain evidence="4">7G8</strain>
    </source>
</reference>
<feature type="chain" id="PRO_5004892099" description="Rifin" evidence="2">
    <location>
        <begin position="20"/>
        <end position="342"/>
    </location>
</feature>
<keyword evidence="2" id="KW-0732">Signal</keyword>
<feature type="transmembrane region" description="Helical" evidence="1">
    <location>
        <begin position="300"/>
        <end position="322"/>
    </location>
</feature>
<reference evidence="5" key="3">
    <citation type="journal article" date="2025" name="Nature">
        <title>RIFINs displayed on malaria-infected erythrocytes bind KIR2DL1 and KIR2DS1.</title>
        <authorList>
            <person name="Sakoguchi A."/>
            <person name="Chamberlain S.G."/>
            <person name="Morch A.M."/>
            <person name="Widdess M."/>
            <person name="Harrison T.E."/>
            <person name="Dustin M.L."/>
            <person name="Arase H."/>
            <person name="Higgins M.K."/>
            <person name="Iwanaga S."/>
        </authorList>
    </citation>
    <scope>X-RAY CRYSTALLOGRAPHY (2.89 ANGSTROMS) OF 142-292</scope>
    <scope>DISULFIDE BONDS</scope>
</reference>
<sequence>MKLHYSKLLLFSLPLNILAHSKNKRYIVLHKRTTTSRVLSERDTYTSIYDNDPEMEYVKENFNKQMSQRFEEYNERVNDKRKKSKEQCDKDIQQIILKDRIEKSLEEKVEKFCLRCGCGLGGVAASVGLFGGLGIYGSKSSALATAIAEGAAAAKAAGEAARIPAAIDAVIKGITKEFGVSTLGVQRLESLFTANIYNNVTMIARAINKEYDPSSCLIGGSGADKSICPWVMEKYLPAQNIPEMTRGGALSMNDVIETAVKSIVTDAKTVAETAAKKATEEAIKASTDAVESAYAACQTAIIASVVAILVIVLVMMIIYLILRYRRKKKMNKKQQYTKLLNQ</sequence>
<keyword evidence="5" id="KW-0002">3D-structure</keyword>
<keyword evidence="1" id="KW-0812">Transmembrane</keyword>
<proteinExistence type="evidence at protein level"/>
<evidence type="ECO:0000256" key="2">
    <source>
        <dbReference type="SAM" id="SignalP"/>
    </source>
</evidence>
<keyword evidence="1" id="KW-0472">Membrane</keyword>
<protein>
    <recommendedName>
        <fullName evidence="6">Rifin</fullName>
    </recommendedName>
</protein>
<accession>W7F7W4</accession>
<evidence type="ECO:0000313" key="4">
    <source>
        <dbReference type="Proteomes" id="UP000030688"/>
    </source>
</evidence>
<dbReference type="InterPro" id="IPR006373">
    <property type="entry name" value="VSA_Rifin"/>
</dbReference>
<dbReference type="EMBL" id="KE123582">
    <property type="protein sequence ID" value="EUR80878.1"/>
    <property type="molecule type" value="Genomic_DNA"/>
</dbReference>